<keyword evidence="3" id="KW-0143">Chaperone</keyword>
<evidence type="ECO:0000256" key="2">
    <source>
        <dbReference type="ARBA" id="ARBA00022946"/>
    </source>
</evidence>
<comment type="similarity">
    <text evidence="1">Belongs to the ATP12 family.</text>
</comment>
<keyword evidence="5" id="KW-1185">Reference proteome</keyword>
<dbReference type="InterPro" id="IPR011419">
    <property type="entry name" value="ATP12_ATP_synth-F1-assembly"/>
</dbReference>
<sequence length="242" mass="27037">MSETRLGRPELPKRFYKAVAVVGAGDGFTLELDGRSLKTPSRRALAVPRQPIAEAIAVEWDAQGTHIDPGTMPVTRLANTIVDGIVDNPRPILDEVGRYIETDMLFYRAGEPERLVERQRLEWDPVLTWAHETLGHRFELTEGVMHVAQPSEALEAYRMRIAGLSDAFMVGAFQQIVSLTGSALLGLAVLEGRLSSQEAWRLAHLDEDWNIGQWGADEEARALREIRWHDMQAAMVMLTPAT</sequence>
<proteinExistence type="inferred from homology"/>
<dbReference type="InterPro" id="IPR023335">
    <property type="entry name" value="ATP12_ortho_dom_sf"/>
</dbReference>
<dbReference type="RefSeq" id="WP_084411835.1">
    <property type="nucleotide sequence ID" value="NZ_FWXR01000020.1"/>
</dbReference>
<dbReference type="GO" id="GO:0043461">
    <property type="term" value="P:proton-transporting ATP synthase complex assembly"/>
    <property type="evidence" value="ECO:0007669"/>
    <property type="project" value="InterPro"/>
</dbReference>
<evidence type="ECO:0000256" key="3">
    <source>
        <dbReference type="ARBA" id="ARBA00023186"/>
    </source>
</evidence>
<dbReference type="AlphaFoldDB" id="A0A1W2E1H3"/>
<organism evidence="4 5">
    <name type="scientific">Fulvimarina manganoxydans</name>
    <dbReference type="NCBI Taxonomy" id="937218"/>
    <lineage>
        <taxon>Bacteria</taxon>
        <taxon>Pseudomonadati</taxon>
        <taxon>Pseudomonadota</taxon>
        <taxon>Alphaproteobacteria</taxon>
        <taxon>Hyphomicrobiales</taxon>
        <taxon>Aurantimonadaceae</taxon>
        <taxon>Fulvimarina</taxon>
    </lineage>
</organism>
<reference evidence="4 5" key="1">
    <citation type="submission" date="2017-04" db="EMBL/GenBank/DDBJ databases">
        <authorList>
            <person name="Afonso C.L."/>
            <person name="Miller P.J."/>
            <person name="Scott M.A."/>
            <person name="Spackman E."/>
            <person name="Goraichik I."/>
            <person name="Dimitrov K.M."/>
            <person name="Suarez D.L."/>
            <person name="Swayne D.E."/>
        </authorList>
    </citation>
    <scope>NUCLEOTIDE SEQUENCE [LARGE SCALE GENOMIC DNA]</scope>
    <source>
        <strain evidence="4 5">CGMCC 1.10972</strain>
    </source>
</reference>
<dbReference type="PANTHER" id="PTHR21013">
    <property type="entry name" value="ATP SYNTHASE MITOCHONDRIAL F1 COMPLEX ASSEMBLY FACTOR 2/ATP12 PROTEIN, MITOCHONDRIAL PRECURSOR"/>
    <property type="match status" value="1"/>
</dbReference>
<dbReference type="SUPFAM" id="SSF160909">
    <property type="entry name" value="ATP12-like"/>
    <property type="match status" value="1"/>
</dbReference>
<dbReference type="STRING" id="937218.SAMN06297251_12016"/>
<gene>
    <name evidence="4" type="ORF">SAMN06297251_12016</name>
</gene>
<dbReference type="PANTHER" id="PTHR21013:SF10">
    <property type="entry name" value="ATP SYNTHASE MITOCHONDRIAL F1 COMPLEX ASSEMBLY FACTOR 2"/>
    <property type="match status" value="1"/>
</dbReference>
<accession>A0A1W2E1H3</accession>
<evidence type="ECO:0000313" key="4">
    <source>
        <dbReference type="EMBL" id="SMD03701.1"/>
    </source>
</evidence>
<protein>
    <submittedName>
        <fullName evidence="4">Chaperone required for the assembly of the F1-ATPase</fullName>
    </submittedName>
</protein>
<dbReference type="Proteomes" id="UP000192656">
    <property type="component" value="Unassembled WGS sequence"/>
</dbReference>
<name>A0A1W2E1H3_9HYPH</name>
<dbReference type="EMBL" id="FWXR01000020">
    <property type="protein sequence ID" value="SMD03701.1"/>
    <property type="molecule type" value="Genomic_DNA"/>
</dbReference>
<dbReference type="InterPro" id="IPR042272">
    <property type="entry name" value="ATP12_ATP_synth-F1-assembly_N"/>
</dbReference>
<keyword evidence="2" id="KW-0809">Transit peptide</keyword>
<dbReference type="Pfam" id="PF07542">
    <property type="entry name" value="ATP12"/>
    <property type="match status" value="1"/>
</dbReference>
<evidence type="ECO:0000313" key="5">
    <source>
        <dbReference type="Proteomes" id="UP000192656"/>
    </source>
</evidence>
<dbReference type="Gene3D" id="3.30.2180.10">
    <property type="entry name" value="ATP12-like"/>
    <property type="match status" value="1"/>
</dbReference>
<dbReference type="Gene3D" id="1.10.3580.10">
    <property type="entry name" value="ATP12 ATPase"/>
    <property type="match status" value="1"/>
</dbReference>
<evidence type="ECO:0000256" key="1">
    <source>
        <dbReference type="ARBA" id="ARBA00008231"/>
    </source>
</evidence>
<dbReference type="OrthoDB" id="9797825at2"/>